<dbReference type="CDD" id="cd00090">
    <property type="entry name" value="HTH_ARSR"/>
    <property type="match status" value="1"/>
</dbReference>
<accession>A0ABW0NLZ5</accession>
<dbReference type="InterPro" id="IPR036388">
    <property type="entry name" value="WH-like_DNA-bd_sf"/>
</dbReference>
<reference evidence="6" key="1">
    <citation type="journal article" date="2019" name="Int. J. Syst. Evol. Microbiol.">
        <title>The Global Catalogue of Microorganisms (GCM) 10K type strain sequencing project: providing services to taxonomists for standard genome sequencing and annotation.</title>
        <authorList>
            <consortium name="The Broad Institute Genomics Platform"/>
            <consortium name="The Broad Institute Genome Sequencing Center for Infectious Disease"/>
            <person name="Wu L."/>
            <person name="Ma J."/>
        </authorList>
    </citation>
    <scope>NUCLEOTIDE SEQUENCE [LARGE SCALE GENOMIC DNA]</scope>
    <source>
        <strain evidence="6">CGMCC 4.6997</strain>
    </source>
</reference>
<dbReference type="InterPro" id="IPR001845">
    <property type="entry name" value="HTH_ArsR_DNA-bd_dom"/>
</dbReference>
<keyword evidence="3" id="KW-0804">Transcription</keyword>
<evidence type="ECO:0000259" key="4">
    <source>
        <dbReference type="PROSITE" id="PS50987"/>
    </source>
</evidence>
<sequence length="115" mass="12536">MPDDTLPMPPAAELRLAELMRALSDQNRVRIVVALADGEFHSITDDFFGLDLHKSTVSHHLKTLREAGFTETLYAGRSCQVRLRVPELNARFPGLVAALTSPSAIADVTGNVPAR</sequence>
<dbReference type="EMBL" id="JBHSMG010000001">
    <property type="protein sequence ID" value="MFC5501330.1"/>
    <property type="molecule type" value="Genomic_DNA"/>
</dbReference>
<evidence type="ECO:0000256" key="3">
    <source>
        <dbReference type="ARBA" id="ARBA00023163"/>
    </source>
</evidence>
<feature type="domain" description="HTH arsR-type" evidence="4">
    <location>
        <begin position="8"/>
        <end position="103"/>
    </location>
</feature>
<evidence type="ECO:0000256" key="2">
    <source>
        <dbReference type="ARBA" id="ARBA00023125"/>
    </source>
</evidence>
<dbReference type="PANTHER" id="PTHR33154">
    <property type="entry name" value="TRANSCRIPTIONAL REGULATOR, ARSR FAMILY"/>
    <property type="match status" value="1"/>
</dbReference>
<dbReference type="PRINTS" id="PR00778">
    <property type="entry name" value="HTHARSR"/>
</dbReference>
<dbReference type="PROSITE" id="PS50987">
    <property type="entry name" value="HTH_ARSR_2"/>
    <property type="match status" value="1"/>
</dbReference>
<keyword evidence="6" id="KW-1185">Reference proteome</keyword>
<evidence type="ECO:0000313" key="5">
    <source>
        <dbReference type="EMBL" id="MFC5501330.1"/>
    </source>
</evidence>
<dbReference type="InterPro" id="IPR011991">
    <property type="entry name" value="ArsR-like_HTH"/>
</dbReference>
<protein>
    <submittedName>
        <fullName evidence="5">ArsR/SmtB family transcription factor</fullName>
    </submittedName>
</protein>
<name>A0ABW0NLZ5_9MICO</name>
<evidence type="ECO:0000313" key="6">
    <source>
        <dbReference type="Proteomes" id="UP001596039"/>
    </source>
</evidence>
<proteinExistence type="predicted"/>
<dbReference type="SMART" id="SM00418">
    <property type="entry name" value="HTH_ARSR"/>
    <property type="match status" value="1"/>
</dbReference>
<comment type="caution">
    <text evidence="5">The sequence shown here is derived from an EMBL/GenBank/DDBJ whole genome shotgun (WGS) entry which is preliminary data.</text>
</comment>
<keyword evidence="1" id="KW-0805">Transcription regulation</keyword>
<keyword evidence="2" id="KW-0238">DNA-binding</keyword>
<dbReference type="PANTHER" id="PTHR33154:SF12">
    <property type="entry name" value="TRANSCRIPTIONAL REGULATORY PROTEIN"/>
    <property type="match status" value="1"/>
</dbReference>
<dbReference type="Proteomes" id="UP001596039">
    <property type="component" value="Unassembled WGS sequence"/>
</dbReference>
<evidence type="ECO:0000256" key="1">
    <source>
        <dbReference type="ARBA" id="ARBA00023015"/>
    </source>
</evidence>
<dbReference type="SUPFAM" id="SSF46785">
    <property type="entry name" value="Winged helix' DNA-binding domain"/>
    <property type="match status" value="1"/>
</dbReference>
<dbReference type="Gene3D" id="1.10.10.10">
    <property type="entry name" value="Winged helix-like DNA-binding domain superfamily/Winged helix DNA-binding domain"/>
    <property type="match status" value="1"/>
</dbReference>
<dbReference type="InterPro" id="IPR036390">
    <property type="entry name" value="WH_DNA-bd_sf"/>
</dbReference>
<dbReference type="Pfam" id="PF01022">
    <property type="entry name" value="HTH_5"/>
    <property type="match status" value="1"/>
</dbReference>
<dbReference type="InterPro" id="IPR051081">
    <property type="entry name" value="HTH_MetalResp_TranReg"/>
</dbReference>
<gene>
    <name evidence="5" type="ORF">ACFPJ4_03635</name>
</gene>
<organism evidence="5 6">
    <name type="scientific">Lysinimonas soli</name>
    <dbReference type="NCBI Taxonomy" id="1074233"/>
    <lineage>
        <taxon>Bacteria</taxon>
        <taxon>Bacillati</taxon>
        <taxon>Actinomycetota</taxon>
        <taxon>Actinomycetes</taxon>
        <taxon>Micrococcales</taxon>
        <taxon>Microbacteriaceae</taxon>
        <taxon>Lysinimonas</taxon>
    </lineage>
</organism>
<dbReference type="RefSeq" id="WP_386738927.1">
    <property type="nucleotide sequence ID" value="NZ_JBHSMG010000001.1"/>
</dbReference>